<dbReference type="SUPFAM" id="SSF57180">
    <property type="entry name" value="Cellulose-binding domain"/>
    <property type="match status" value="1"/>
</dbReference>
<organism evidence="4 5">
    <name type="scientific">Arthrobotrys musiformis</name>
    <dbReference type="NCBI Taxonomy" id="47236"/>
    <lineage>
        <taxon>Eukaryota</taxon>
        <taxon>Fungi</taxon>
        <taxon>Dikarya</taxon>
        <taxon>Ascomycota</taxon>
        <taxon>Pezizomycotina</taxon>
        <taxon>Orbiliomycetes</taxon>
        <taxon>Orbiliales</taxon>
        <taxon>Orbiliaceae</taxon>
        <taxon>Arthrobotrys</taxon>
    </lineage>
</organism>
<feature type="chain" id="PRO_5043317456" description="CBM1 domain-containing protein" evidence="2">
    <location>
        <begin position="20"/>
        <end position="215"/>
    </location>
</feature>
<protein>
    <recommendedName>
        <fullName evidence="3">CBM1 domain-containing protein</fullName>
    </recommendedName>
</protein>
<dbReference type="GO" id="GO:0030248">
    <property type="term" value="F:cellulose binding"/>
    <property type="evidence" value="ECO:0007669"/>
    <property type="project" value="InterPro"/>
</dbReference>
<dbReference type="GO" id="GO:0005975">
    <property type="term" value="P:carbohydrate metabolic process"/>
    <property type="evidence" value="ECO:0007669"/>
    <property type="project" value="InterPro"/>
</dbReference>
<evidence type="ECO:0000256" key="1">
    <source>
        <dbReference type="ARBA" id="ARBA00022729"/>
    </source>
</evidence>
<dbReference type="PROSITE" id="PS51164">
    <property type="entry name" value="CBM1_2"/>
    <property type="match status" value="1"/>
</dbReference>
<keyword evidence="1 2" id="KW-0732">Signal</keyword>
<dbReference type="InterPro" id="IPR000254">
    <property type="entry name" value="CBD"/>
</dbReference>
<accession>A0AAV9VRT1</accession>
<proteinExistence type="predicted"/>
<dbReference type="GO" id="GO:0005576">
    <property type="term" value="C:extracellular region"/>
    <property type="evidence" value="ECO:0007669"/>
    <property type="project" value="InterPro"/>
</dbReference>
<dbReference type="AlphaFoldDB" id="A0AAV9VRT1"/>
<comment type="caution">
    <text evidence="4">The sequence shown here is derived from an EMBL/GenBank/DDBJ whole genome shotgun (WGS) entry which is preliminary data.</text>
</comment>
<dbReference type="InterPro" id="IPR035971">
    <property type="entry name" value="CBD_sf"/>
</dbReference>
<feature type="domain" description="CBM1" evidence="3">
    <location>
        <begin position="25"/>
        <end position="66"/>
    </location>
</feature>
<evidence type="ECO:0000313" key="5">
    <source>
        <dbReference type="Proteomes" id="UP001370758"/>
    </source>
</evidence>
<evidence type="ECO:0000259" key="3">
    <source>
        <dbReference type="PROSITE" id="PS51164"/>
    </source>
</evidence>
<dbReference type="EMBL" id="JAVHJL010000013">
    <property type="protein sequence ID" value="KAK6495194.1"/>
    <property type="molecule type" value="Genomic_DNA"/>
</dbReference>
<sequence>MALGLGILLGVVLVGAASAQITPAASQTLWGQCGGIAWTGPMTCSPYYSDTPIKCTTYNPYYAQCIPDNDKPTTTPAPTPTTSRDCMPMLSCTTSRCNCGDRTLTACVTYNACSSITTTGSVTFPVCECTSSSSSRCTTSATTCTTYNACCGRSATACVSFCGSSYSGTIPYTRFTCTCPPNTTTITRVTTATAIVKRVDTIQQKKGKPYGKVEA</sequence>
<evidence type="ECO:0000313" key="4">
    <source>
        <dbReference type="EMBL" id="KAK6495194.1"/>
    </source>
</evidence>
<evidence type="ECO:0000256" key="2">
    <source>
        <dbReference type="SAM" id="SignalP"/>
    </source>
</evidence>
<gene>
    <name evidence="4" type="ORF">TWF481_003220</name>
</gene>
<reference evidence="4 5" key="1">
    <citation type="submission" date="2023-08" db="EMBL/GenBank/DDBJ databases">
        <authorList>
            <person name="Palmer J.M."/>
        </authorList>
    </citation>
    <scope>NUCLEOTIDE SEQUENCE [LARGE SCALE GENOMIC DNA]</scope>
    <source>
        <strain evidence="4 5">TWF481</strain>
    </source>
</reference>
<dbReference type="Pfam" id="PF00734">
    <property type="entry name" value="CBM_1"/>
    <property type="match status" value="1"/>
</dbReference>
<keyword evidence="5" id="KW-1185">Reference proteome</keyword>
<dbReference type="SMART" id="SM00236">
    <property type="entry name" value="fCBD"/>
    <property type="match status" value="1"/>
</dbReference>
<name>A0AAV9VRT1_9PEZI</name>
<feature type="signal peptide" evidence="2">
    <location>
        <begin position="1"/>
        <end position="19"/>
    </location>
</feature>
<dbReference type="Proteomes" id="UP001370758">
    <property type="component" value="Unassembled WGS sequence"/>
</dbReference>